<dbReference type="InterPro" id="IPR011009">
    <property type="entry name" value="Kinase-like_dom_sf"/>
</dbReference>
<evidence type="ECO:0000256" key="6">
    <source>
        <dbReference type="PROSITE-ProRule" id="PRU00104"/>
    </source>
</evidence>
<dbReference type="SMART" id="SM00119">
    <property type="entry name" value="HECTc"/>
    <property type="match status" value="1"/>
</dbReference>
<dbReference type="PANTHER" id="PTHR11254">
    <property type="entry name" value="HECT DOMAIN UBIQUITIN-PROTEIN LIGASE"/>
    <property type="match status" value="1"/>
</dbReference>
<dbReference type="InterPro" id="IPR000719">
    <property type="entry name" value="Prot_kinase_dom"/>
</dbReference>
<sequence>MAPEVEAGGAATRASDMYSLGCLLFWLHFPDHPTGPVAGAPIRASGEAAAAASAALMDLLHQLLQVRPASRPSASDALLHAYFQVSFVDRLLEDGAVPEQHAKLAAMRALFARVREASRRAPPTRWMLRRGATTLVSDVLAALAALDAAALRAPVRIAFAGEAGVDEGGMLSEALTLFFEVCARGMRISARQLGSSNGSSGGSCAAAAGSYLPAARAHYDPAALRAYELLGRAVALCLYSGRRVGGALAPSLFRYLAGGAAAAPTLRDLEEWDPAAARGLRWLLACEPRALRGLGLSFEDVGDPGGGAVTAGNRAQFVQAKVRHILVASREAALAAAAAGVTRGLADLSPEAPSLMRLLAPADWRVLLCGDTHVSSAQVVSALRWYNFPPASGVPRWLPALLLSLGEDTLRRFLVFVCGSPSLPPASGSGGGSSGSGGGGGGGVGGGSGGGGGFAVITVRCQPRSAALPVAHTCFLHLDVPDYASEAALRRKLLQAVTEAATFDLV</sequence>
<accession>A0A835YG59</accession>
<dbReference type="EMBL" id="JAFCMP010000557">
    <property type="protein sequence ID" value="KAG5174931.1"/>
    <property type="molecule type" value="Genomic_DNA"/>
</dbReference>
<evidence type="ECO:0000313" key="11">
    <source>
        <dbReference type="Proteomes" id="UP000664859"/>
    </source>
</evidence>
<feature type="compositionally biased region" description="Gly residues" evidence="7">
    <location>
        <begin position="428"/>
        <end position="444"/>
    </location>
</feature>
<dbReference type="Proteomes" id="UP000664859">
    <property type="component" value="Unassembled WGS sequence"/>
</dbReference>
<dbReference type="Gene3D" id="3.30.2410.10">
    <property type="entry name" value="Hect, E3 ligase catalytic domain"/>
    <property type="match status" value="1"/>
</dbReference>
<evidence type="ECO:0000256" key="2">
    <source>
        <dbReference type="ARBA" id="ARBA00004906"/>
    </source>
</evidence>
<evidence type="ECO:0000259" key="9">
    <source>
        <dbReference type="PROSITE" id="PS50237"/>
    </source>
</evidence>
<evidence type="ECO:0000256" key="4">
    <source>
        <dbReference type="ARBA" id="ARBA00022679"/>
    </source>
</evidence>
<comment type="pathway">
    <text evidence="2">Protein modification; protein ubiquitination.</text>
</comment>
<name>A0A835YG59_9STRA</name>
<evidence type="ECO:0000259" key="8">
    <source>
        <dbReference type="PROSITE" id="PS50011"/>
    </source>
</evidence>
<dbReference type="Gene3D" id="3.30.2160.10">
    <property type="entry name" value="Hect, E3 ligase catalytic domain"/>
    <property type="match status" value="1"/>
</dbReference>
<dbReference type="GO" id="GO:0005737">
    <property type="term" value="C:cytoplasm"/>
    <property type="evidence" value="ECO:0007669"/>
    <property type="project" value="TreeGrafter"/>
</dbReference>
<feature type="domain" description="Protein kinase" evidence="8">
    <location>
        <begin position="1"/>
        <end position="83"/>
    </location>
</feature>
<feature type="active site" description="Glycyl thioester intermediate" evidence="6">
    <location>
        <position position="474"/>
    </location>
</feature>
<dbReference type="EC" id="2.3.2.26" evidence="3"/>
<dbReference type="SUPFAM" id="SSF56204">
    <property type="entry name" value="Hect, E3 ligase catalytic domain"/>
    <property type="match status" value="1"/>
</dbReference>
<dbReference type="GO" id="GO:0061630">
    <property type="term" value="F:ubiquitin protein ligase activity"/>
    <property type="evidence" value="ECO:0007669"/>
    <property type="project" value="UniProtKB-EC"/>
</dbReference>
<dbReference type="InterPro" id="IPR035983">
    <property type="entry name" value="Hect_E3_ubiquitin_ligase"/>
</dbReference>
<proteinExistence type="predicted"/>
<dbReference type="AlphaFoldDB" id="A0A835YG59"/>
<gene>
    <name evidence="10" type="ORF">JKP88DRAFT_271084</name>
</gene>
<dbReference type="SUPFAM" id="SSF56112">
    <property type="entry name" value="Protein kinase-like (PK-like)"/>
    <property type="match status" value="1"/>
</dbReference>
<dbReference type="Gene3D" id="1.10.510.10">
    <property type="entry name" value="Transferase(Phosphotransferase) domain 1"/>
    <property type="match status" value="1"/>
</dbReference>
<evidence type="ECO:0000256" key="5">
    <source>
        <dbReference type="ARBA" id="ARBA00022786"/>
    </source>
</evidence>
<comment type="catalytic activity">
    <reaction evidence="1">
        <text>S-ubiquitinyl-[E2 ubiquitin-conjugating enzyme]-L-cysteine + [acceptor protein]-L-lysine = [E2 ubiquitin-conjugating enzyme]-L-cysteine + N(6)-ubiquitinyl-[acceptor protein]-L-lysine.</text>
        <dbReference type="EC" id="2.3.2.26"/>
    </reaction>
</comment>
<dbReference type="GO" id="GO:0005524">
    <property type="term" value="F:ATP binding"/>
    <property type="evidence" value="ECO:0007669"/>
    <property type="project" value="InterPro"/>
</dbReference>
<keyword evidence="11" id="KW-1185">Reference proteome</keyword>
<feature type="region of interest" description="Disordered" evidence="7">
    <location>
        <begin position="425"/>
        <end position="444"/>
    </location>
</feature>
<reference evidence="10" key="1">
    <citation type="submission" date="2021-02" db="EMBL/GenBank/DDBJ databases">
        <title>First Annotated Genome of the Yellow-green Alga Tribonema minus.</title>
        <authorList>
            <person name="Mahan K.M."/>
        </authorList>
    </citation>
    <scope>NUCLEOTIDE SEQUENCE</scope>
    <source>
        <strain evidence="10">UTEX B ZZ1240</strain>
    </source>
</reference>
<keyword evidence="4" id="KW-0808">Transferase</keyword>
<dbReference type="PROSITE" id="PS50011">
    <property type="entry name" value="PROTEIN_KINASE_DOM"/>
    <property type="match status" value="1"/>
</dbReference>
<dbReference type="GO" id="GO:0016567">
    <property type="term" value="P:protein ubiquitination"/>
    <property type="evidence" value="ECO:0007669"/>
    <property type="project" value="TreeGrafter"/>
</dbReference>
<organism evidence="10 11">
    <name type="scientific">Tribonema minus</name>
    <dbReference type="NCBI Taxonomy" id="303371"/>
    <lineage>
        <taxon>Eukaryota</taxon>
        <taxon>Sar</taxon>
        <taxon>Stramenopiles</taxon>
        <taxon>Ochrophyta</taxon>
        <taxon>PX clade</taxon>
        <taxon>Xanthophyceae</taxon>
        <taxon>Tribonematales</taxon>
        <taxon>Tribonemataceae</taxon>
        <taxon>Tribonema</taxon>
    </lineage>
</organism>
<dbReference type="GO" id="GO:0004672">
    <property type="term" value="F:protein kinase activity"/>
    <property type="evidence" value="ECO:0007669"/>
    <property type="project" value="InterPro"/>
</dbReference>
<dbReference type="PANTHER" id="PTHR11254:SF444">
    <property type="entry name" value="HECT DOMAIN CONTAINING UBIQUITIN LIGASE"/>
    <property type="match status" value="1"/>
</dbReference>
<dbReference type="GO" id="GO:0006511">
    <property type="term" value="P:ubiquitin-dependent protein catabolic process"/>
    <property type="evidence" value="ECO:0007669"/>
    <property type="project" value="TreeGrafter"/>
</dbReference>
<dbReference type="InterPro" id="IPR050409">
    <property type="entry name" value="E3_ubiq-protein_ligase"/>
</dbReference>
<evidence type="ECO:0000256" key="7">
    <source>
        <dbReference type="SAM" id="MobiDB-lite"/>
    </source>
</evidence>
<dbReference type="PROSITE" id="PS50237">
    <property type="entry name" value="HECT"/>
    <property type="match status" value="1"/>
</dbReference>
<dbReference type="Pfam" id="PF00632">
    <property type="entry name" value="HECT"/>
    <property type="match status" value="1"/>
</dbReference>
<comment type="caution">
    <text evidence="10">The sequence shown here is derived from an EMBL/GenBank/DDBJ whole genome shotgun (WGS) entry which is preliminary data.</text>
</comment>
<evidence type="ECO:0000256" key="3">
    <source>
        <dbReference type="ARBA" id="ARBA00012485"/>
    </source>
</evidence>
<protein>
    <recommendedName>
        <fullName evidence="3">HECT-type E3 ubiquitin transferase</fullName>
        <ecNumber evidence="3">2.3.2.26</ecNumber>
    </recommendedName>
</protein>
<dbReference type="OrthoDB" id="206938at2759"/>
<feature type="domain" description="HECT" evidence="9">
    <location>
        <begin position="147"/>
        <end position="506"/>
    </location>
</feature>
<dbReference type="InterPro" id="IPR000569">
    <property type="entry name" value="HECT_dom"/>
</dbReference>
<keyword evidence="5 6" id="KW-0833">Ubl conjugation pathway</keyword>
<evidence type="ECO:0000313" key="10">
    <source>
        <dbReference type="EMBL" id="KAG5174931.1"/>
    </source>
</evidence>
<evidence type="ECO:0000256" key="1">
    <source>
        <dbReference type="ARBA" id="ARBA00000885"/>
    </source>
</evidence>
<dbReference type="Gene3D" id="3.90.1750.10">
    <property type="entry name" value="Hect, E3 ligase catalytic domains"/>
    <property type="match status" value="1"/>
</dbReference>